<keyword evidence="1" id="KW-0812">Transmembrane</keyword>
<proteinExistence type="predicted"/>
<dbReference type="EMBL" id="QXDF01000001">
    <property type="protein sequence ID" value="RIA55777.1"/>
    <property type="molecule type" value="Genomic_DNA"/>
</dbReference>
<accession>A0A397Q8C4</accession>
<protein>
    <submittedName>
        <fullName evidence="2">Uncharacterized protein</fullName>
    </submittedName>
</protein>
<keyword evidence="1" id="KW-1133">Transmembrane helix</keyword>
<comment type="caution">
    <text evidence="2">The sequence shown here is derived from an EMBL/GenBank/DDBJ whole genome shotgun (WGS) entry which is preliminary data.</text>
</comment>
<name>A0A397Q8C4_9HYPH</name>
<reference evidence="2 3" key="1">
    <citation type="submission" date="2018-08" db="EMBL/GenBank/DDBJ databases">
        <title>Genomic Encyclopedia of Archaeal and Bacterial Type Strains, Phase II (KMG-II): from individual species to whole genera.</title>
        <authorList>
            <person name="Goeker M."/>
        </authorList>
    </citation>
    <scope>NUCLEOTIDE SEQUENCE [LARGE SCALE GENOMIC DNA]</scope>
    <source>
        <strain evidence="2 3">DSM 5002</strain>
    </source>
</reference>
<gene>
    <name evidence="2" type="ORF">BXY53_0854</name>
</gene>
<keyword evidence="1" id="KW-0472">Membrane</keyword>
<evidence type="ECO:0000313" key="3">
    <source>
        <dbReference type="Proteomes" id="UP000266273"/>
    </source>
</evidence>
<dbReference type="AlphaFoldDB" id="A0A397Q8C4"/>
<evidence type="ECO:0000256" key="1">
    <source>
        <dbReference type="SAM" id="Phobius"/>
    </source>
</evidence>
<sequence>MLTGDPLDTILNLATFTFIGAMIWLLRRDLPKRAPAPPEKL</sequence>
<dbReference type="Proteomes" id="UP000266273">
    <property type="component" value="Unassembled WGS sequence"/>
</dbReference>
<evidence type="ECO:0000313" key="2">
    <source>
        <dbReference type="EMBL" id="RIA55777.1"/>
    </source>
</evidence>
<feature type="transmembrane region" description="Helical" evidence="1">
    <location>
        <begin position="6"/>
        <end position="26"/>
    </location>
</feature>
<organism evidence="2 3">
    <name type="scientific">Dichotomicrobium thermohalophilum</name>
    <dbReference type="NCBI Taxonomy" id="933063"/>
    <lineage>
        <taxon>Bacteria</taxon>
        <taxon>Pseudomonadati</taxon>
        <taxon>Pseudomonadota</taxon>
        <taxon>Alphaproteobacteria</taxon>
        <taxon>Hyphomicrobiales</taxon>
        <taxon>Hyphomicrobiaceae</taxon>
        <taxon>Dichotomicrobium</taxon>
    </lineage>
</organism>
<keyword evidence="3" id="KW-1185">Reference proteome</keyword>